<evidence type="ECO:0000256" key="4">
    <source>
        <dbReference type="ARBA" id="ARBA00023136"/>
    </source>
</evidence>
<feature type="chain" id="PRO_5031479471" description="Mechanosensitive ion channel MscS domain-containing protein" evidence="5">
    <location>
        <begin position="22"/>
        <end position="381"/>
    </location>
</feature>
<sequence length="381" mass="42602">MTTRGVLLLLFLWRLWQPTAAFCPTTTRIVPAPVSTTTTTTPTRASNLPPRSSRLFAAAISAKKVQTAMSSNNAVRGNLMIFLSKFMVAPSVYAEVVRKILMQTYIPELILIGAMTQAMPVAAWIFRWRHPELVPDDDDKEDKTDKKKDNHEFEEAFEASLAYKLGRVIQQVGLLQAILYTSDVFLVALKHLDFKCVVKCQAQRRVGSIIMVCWSAWNASRLKNHYLNEREFSWKGQKKTVVDTNGVVAQNRFLSRLADVFIYACSGLTVIDLLGVEIGFAIKSIFGLGSFGTLALSLASKDLAAEFVGGLMIQTSNFFDEGEQVTLQDGTKGTVAKIGWLHTYIYKAEENAIVRVPNSQISHQRISRARRASNRRGSRKF</sequence>
<evidence type="ECO:0000256" key="1">
    <source>
        <dbReference type="ARBA" id="ARBA00004370"/>
    </source>
</evidence>
<dbReference type="InterPro" id="IPR023408">
    <property type="entry name" value="MscS_beta-dom_sf"/>
</dbReference>
<evidence type="ECO:0000259" key="6">
    <source>
        <dbReference type="Pfam" id="PF00924"/>
    </source>
</evidence>
<reference evidence="7" key="1">
    <citation type="submission" date="2021-01" db="EMBL/GenBank/DDBJ databases">
        <authorList>
            <person name="Corre E."/>
            <person name="Pelletier E."/>
            <person name="Niang G."/>
            <person name="Scheremetjew M."/>
            <person name="Finn R."/>
            <person name="Kale V."/>
            <person name="Holt S."/>
            <person name="Cochrane G."/>
            <person name="Meng A."/>
            <person name="Brown T."/>
            <person name="Cohen L."/>
        </authorList>
    </citation>
    <scope>NUCLEOTIDE SEQUENCE</scope>
    <source>
        <strain evidence="7">CCMP127</strain>
    </source>
</reference>
<protein>
    <recommendedName>
        <fullName evidence="6">Mechanosensitive ion channel MscS domain-containing protein</fullName>
    </recommendedName>
</protein>
<evidence type="ECO:0000256" key="3">
    <source>
        <dbReference type="ARBA" id="ARBA00022989"/>
    </source>
</evidence>
<dbReference type="GO" id="GO:0055085">
    <property type="term" value="P:transmembrane transport"/>
    <property type="evidence" value="ECO:0007669"/>
    <property type="project" value="InterPro"/>
</dbReference>
<organism evidence="7">
    <name type="scientific">Amphora coffeiformis</name>
    <dbReference type="NCBI Taxonomy" id="265554"/>
    <lineage>
        <taxon>Eukaryota</taxon>
        <taxon>Sar</taxon>
        <taxon>Stramenopiles</taxon>
        <taxon>Ochrophyta</taxon>
        <taxon>Bacillariophyta</taxon>
        <taxon>Bacillariophyceae</taxon>
        <taxon>Bacillariophycidae</taxon>
        <taxon>Thalassiophysales</taxon>
        <taxon>Catenulaceae</taxon>
        <taxon>Amphora</taxon>
    </lineage>
</organism>
<gene>
    <name evidence="7" type="ORF">ACOF00016_LOCUS8798</name>
</gene>
<dbReference type="PANTHER" id="PTHR30566:SF5">
    <property type="entry name" value="MECHANOSENSITIVE ION CHANNEL PROTEIN 1, MITOCHONDRIAL-RELATED"/>
    <property type="match status" value="1"/>
</dbReference>
<dbReference type="InterPro" id="IPR006685">
    <property type="entry name" value="MscS_channel_2nd"/>
</dbReference>
<feature type="domain" description="Mechanosensitive ion channel MscS" evidence="6">
    <location>
        <begin position="302"/>
        <end position="366"/>
    </location>
</feature>
<keyword evidence="2" id="KW-0812">Transmembrane</keyword>
<dbReference type="InterPro" id="IPR010920">
    <property type="entry name" value="LSM_dom_sf"/>
</dbReference>
<comment type="subcellular location">
    <subcellularLocation>
        <location evidence="1">Membrane</location>
    </subcellularLocation>
</comment>
<dbReference type="SUPFAM" id="SSF50182">
    <property type="entry name" value="Sm-like ribonucleoproteins"/>
    <property type="match status" value="1"/>
</dbReference>
<keyword evidence="3" id="KW-1133">Transmembrane helix</keyword>
<dbReference type="Pfam" id="PF00924">
    <property type="entry name" value="MS_channel_2nd"/>
    <property type="match status" value="1"/>
</dbReference>
<evidence type="ECO:0000256" key="5">
    <source>
        <dbReference type="SAM" id="SignalP"/>
    </source>
</evidence>
<dbReference type="Gene3D" id="1.10.287.1260">
    <property type="match status" value="1"/>
</dbReference>
<feature type="signal peptide" evidence="5">
    <location>
        <begin position="1"/>
        <end position="21"/>
    </location>
</feature>
<dbReference type="EMBL" id="HBIM01010532">
    <property type="protein sequence ID" value="CAE0411466.1"/>
    <property type="molecule type" value="Transcribed_RNA"/>
</dbReference>
<dbReference type="Gene3D" id="2.30.30.60">
    <property type="match status" value="1"/>
</dbReference>
<keyword evidence="5" id="KW-0732">Signal</keyword>
<dbReference type="GO" id="GO:0016020">
    <property type="term" value="C:membrane"/>
    <property type="evidence" value="ECO:0007669"/>
    <property type="project" value="UniProtKB-SubCell"/>
</dbReference>
<evidence type="ECO:0000313" key="7">
    <source>
        <dbReference type="EMBL" id="CAE0411466.1"/>
    </source>
</evidence>
<name>A0A7S3L4I7_9STRA</name>
<dbReference type="AlphaFoldDB" id="A0A7S3L4I7"/>
<evidence type="ECO:0000256" key="2">
    <source>
        <dbReference type="ARBA" id="ARBA00022692"/>
    </source>
</evidence>
<accession>A0A7S3L4I7</accession>
<keyword evidence="4" id="KW-0472">Membrane</keyword>
<proteinExistence type="predicted"/>
<dbReference type="PANTHER" id="PTHR30566">
    <property type="entry name" value="YNAI-RELATED MECHANOSENSITIVE ION CHANNEL"/>
    <property type="match status" value="1"/>
</dbReference>